<dbReference type="AlphaFoldDB" id="A0A1W1BB38"/>
<gene>
    <name evidence="1" type="ORF">MNB_SV-8-1439</name>
</gene>
<proteinExistence type="predicted"/>
<dbReference type="EMBL" id="FPHD01000009">
    <property type="protein sequence ID" value="SFV50766.1"/>
    <property type="molecule type" value="Genomic_DNA"/>
</dbReference>
<protein>
    <submittedName>
        <fullName evidence="1">Uncharacterized protein</fullName>
    </submittedName>
</protein>
<reference evidence="1" key="1">
    <citation type="submission" date="2016-10" db="EMBL/GenBank/DDBJ databases">
        <authorList>
            <person name="de Groot N.N."/>
        </authorList>
    </citation>
    <scope>NUCLEOTIDE SEQUENCE</scope>
</reference>
<name>A0A1W1BB38_9ZZZZ</name>
<accession>A0A1W1BB38</accession>
<sequence>MNLKKYQNEFIVLLALLLMVTAFFYKNAQVSSGAKQASELKQSVNEFKEIVTLKRIWADKKISKKLNKLKELIPASKVKWSKKGKKLTATYTGLNASELNKLTTKIMNLAVQIQLLDIKKSGSSYTMEFKCKW</sequence>
<evidence type="ECO:0000313" key="1">
    <source>
        <dbReference type="EMBL" id="SFV50766.1"/>
    </source>
</evidence>
<organism evidence="1">
    <name type="scientific">hydrothermal vent metagenome</name>
    <dbReference type="NCBI Taxonomy" id="652676"/>
    <lineage>
        <taxon>unclassified sequences</taxon>
        <taxon>metagenomes</taxon>
        <taxon>ecological metagenomes</taxon>
    </lineage>
</organism>